<evidence type="ECO:0000256" key="6">
    <source>
        <dbReference type="PROSITE-ProRule" id="PRU00169"/>
    </source>
</evidence>
<evidence type="ECO:0000259" key="8">
    <source>
        <dbReference type="PROSITE" id="PS50110"/>
    </source>
</evidence>
<sequence length="226" mass="24454">MHVLVVEDDAVLADGLARALAGHGMAVDVVRHGDQADQLLQRPGAADVVVLDIGLPGIDGFEVVRRLRLRGGTIPVLLLTARDAIEDRVQGLELGADDYLVKPFATAELVARVRALARRNAPQPTVLSLGALTLDTTAKRARIGERVIELSVREWAVLEYLLQHGSRVVSKQQIIDAILPWGDDLTLNAVEVYISRLRLKIADAGISIRTIRGFGYMLEATAPGHA</sequence>
<dbReference type="GO" id="GO:0006355">
    <property type="term" value="P:regulation of DNA-templated transcription"/>
    <property type="evidence" value="ECO:0007669"/>
    <property type="project" value="InterPro"/>
</dbReference>
<dbReference type="Gene3D" id="1.10.10.10">
    <property type="entry name" value="Winged helix-like DNA-binding domain superfamily/Winged helix DNA-binding domain"/>
    <property type="match status" value="1"/>
</dbReference>
<dbReference type="RefSeq" id="WP_182219725.1">
    <property type="nucleotide sequence ID" value="NZ_JACEZS010000018.1"/>
</dbReference>
<dbReference type="InterPro" id="IPR016032">
    <property type="entry name" value="Sig_transdc_resp-reg_C-effctor"/>
</dbReference>
<evidence type="ECO:0000256" key="5">
    <source>
        <dbReference type="ARBA" id="ARBA00023163"/>
    </source>
</evidence>
<keyword evidence="11" id="KW-1185">Reference proteome</keyword>
<evidence type="ECO:0000256" key="3">
    <source>
        <dbReference type="ARBA" id="ARBA00023015"/>
    </source>
</evidence>
<dbReference type="Gene3D" id="6.10.250.690">
    <property type="match status" value="1"/>
</dbReference>
<dbReference type="GO" id="GO:0000156">
    <property type="term" value="F:phosphorelay response regulator activity"/>
    <property type="evidence" value="ECO:0007669"/>
    <property type="project" value="TreeGrafter"/>
</dbReference>
<dbReference type="InterPro" id="IPR001867">
    <property type="entry name" value="OmpR/PhoB-type_DNA-bd"/>
</dbReference>
<dbReference type="GO" id="GO:0032993">
    <property type="term" value="C:protein-DNA complex"/>
    <property type="evidence" value="ECO:0007669"/>
    <property type="project" value="TreeGrafter"/>
</dbReference>
<dbReference type="PROSITE" id="PS50110">
    <property type="entry name" value="RESPONSE_REGULATORY"/>
    <property type="match status" value="1"/>
</dbReference>
<dbReference type="InterPro" id="IPR036388">
    <property type="entry name" value="WH-like_DNA-bd_sf"/>
</dbReference>
<evidence type="ECO:0000259" key="9">
    <source>
        <dbReference type="PROSITE" id="PS51755"/>
    </source>
</evidence>
<dbReference type="SMART" id="SM00862">
    <property type="entry name" value="Trans_reg_C"/>
    <property type="match status" value="1"/>
</dbReference>
<feature type="DNA-binding region" description="OmpR/PhoB-type" evidence="7">
    <location>
        <begin position="124"/>
        <end position="220"/>
    </location>
</feature>
<organism evidence="10 11">
    <name type="scientific">Rugamonas fusca</name>
    <dbReference type="NCBI Taxonomy" id="2758568"/>
    <lineage>
        <taxon>Bacteria</taxon>
        <taxon>Pseudomonadati</taxon>
        <taxon>Pseudomonadota</taxon>
        <taxon>Betaproteobacteria</taxon>
        <taxon>Burkholderiales</taxon>
        <taxon>Oxalobacteraceae</taxon>
        <taxon>Telluria group</taxon>
        <taxon>Rugamonas</taxon>
    </lineage>
</organism>
<dbReference type="CDD" id="cd17624">
    <property type="entry name" value="REC_OmpR_PmrA-like"/>
    <property type="match status" value="1"/>
</dbReference>
<dbReference type="Proteomes" id="UP000566711">
    <property type="component" value="Unassembled WGS sequence"/>
</dbReference>
<dbReference type="InterPro" id="IPR039420">
    <property type="entry name" value="WalR-like"/>
</dbReference>
<dbReference type="GO" id="GO:0000976">
    <property type="term" value="F:transcription cis-regulatory region binding"/>
    <property type="evidence" value="ECO:0007669"/>
    <property type="project" value="TreeGrafter"/>
</dbReference>
<dbReference type="Pfam" id="PF00486">
    <property type="entry name" value="Trans_reg_C"/>
    <property type="match status" value="1"/>
</dbReference>
<keyword evidence="2" id="KW-0902">Two-component regulatory system</keyword>
<evidence type="ECO:0000313" key="11">
    <source>
        <dbReference type="Proteomes" id="UP000566711"/>
    </source>
</evidence>
<accession>A0A7W2EKE2</accession>
<evidence type="ECO:0000256" key="2">
    <source>
        <dbReference type="ARBA" id="ARBA00023012"/>
    </source>
</evidence>
<dbReference type="PANTHER" id="PTHR48111:SF67">
    <property type="entry name" value="TRANSCRIPTIONAL REGULATORY PROTEIN TCTD"/>
    <property type="match status" value="1"/>
</dbReference>
<keyword evidence="3" id="KW-0805">Transcription regulation</keyword>
<dbReference type="Pfam" id="PF00072">
    <property type="entry name" value="Response_reg"/>
    <property type="match status" value="1"/>
</dbReference>
<dbReference type="PROSITE" id="PS51755">
    <property type="entry name" value="OMPR_PHOB"/>
    <property type="match status" value="1"/>
</dbReference>
<dbReference type="InterPro" id="IPR011006">
    <property type="entry name" value="CheY-like_superfamily"/>
</dbReference>
<name>A0A7W2EKE2_9BURK</name>
<dbReference type="EMBL" id="JACEZS010000018">
    <property type="protein sequence ID" value="MBA5607513.1"/>
    <property type="molecule type" value="Genomic_DNA"/>
</dbReference>
<feature type="domain" description="OmpR/PhoB-type" evidence="9">
    <location>
        <begin position="124"/>
        <end position="220"/>
    </location>
</feature>
<keyword evidence="4 7" id="KW-0238">DNA-binding</keyword>
<dbReference type="SUPFAM" id="SSF46894">
    <property type="entry name" value="C-terminal effector domain of the bipartite response regulators"/>
    <property type="match status" value="1"/>
</dbReference>
<feature type="modified residue" description="4-aspartylphosphate" evidence="6">
    <location>
        <position position="52"/>
    </location>
</feature>
<gene>
    <name evidence="10" type="ORF">H3H36_19325</name>
</gene>
<evidence type="ECO:0000256" key="4">
    <source>
        <dbReference type="ARBA" id="ARBA00023125"/>
    </source>
</evidence>
<keyword evidence="1 6" id="KW-0597">Phosphoprotein</keyword>
<protein>
    <submittedName>
        <fullName evidence="10">Response regulator transcription factor</fullName>
    </submittedName>
</protein>
<dbReference type="InterPro" id="IPR001789">
    <property type="entry name" value="Sig_transdc_resp-reg_receiver"/>
</dbReference>
<dbReference type="AlphaFoldDB" id="A0A7W2EKE2"/>
<dbReference type="SMART" id="SM00448">
    <property type="entry name" value="REC"/>
    <property type="match status" value="1"/>
</dbReference>
<dbReference type="GO" id="GO:0005829">
    <property type="term" value="C:cytosol"/>
    <property type="evidence" value="ECO:0007669"/>
    <property type="project" value="TreeGrafter"/>
</dbReference>
<reference evidence="10 11" key="1">
    <citation type="submission" date="2020-07" db="EMBL/GenBank/DDBJ databases">
        <title>Novel species isolated from subtropical streams in China.</title>
        <authorList>
            <person name="Lu H."/>
        </authorList>
    </citation>
    <scope>NUCLEOTIDE SEQUENCE [LARGE SCALE GENOMIC DNA]</scope>
    <source>
        <strain evidence="10 11">FT3S</strain>
    </source>
</reference>
<dbReference type="SUPFAM" id="SSF52172">
    <property type="entry name" value="CheY-like"/>
    <property type="match status" value="1"/>
</dbReference>
<dbReference type="Gene3D" id="3.40.50.2300">
    <property type="match status" value="1"/>
</dbReference>
<evidence type="ECO:0000256" key="1">
    <source>
        <dbReference type="ARBA" id="ARBA00022553"/>
    </source>
</evidence>
<evidence type="ECO:0000256" key="7">
    <source>
        <dbReference type="PROSITE-ProRule" id="PRU01091"/>
    </source>
</evidence>
<keyword evidence="5" id="KW-0804">Transcription</keyword>
<proteinExistence type="predicted"/>
<dbReference type="CDD" id="cd00383">
    <property type="entry name" value="trans_reg_C"/>
    <property type="match status" value="1"/>
</dbReference>
<dbReference type="PANTHER" id="PTHR48111">
    <property type="entry name" value="REGULATOR OF RPOS"/>
    <property type="match status" value="1"/>
</dbReference>
<dbReference type="FunFam" id="3.40.50.2300:FF:000002">
    <property type="entry name" value="DNA-binding response regulator PhoP"/>
    <property type="match status" value="1"/>
</dbReference>
<comment type="caution">
    <text evidence="10">The sequence shown here is derived from an EMBL/GenBank/DDBJ whole genome shotgun (WGS) entry which is preliminary data.</text>
</comment>
<evidence type="ECO:0000313" key="10">
    <source>
        <dbReference type="EMBL" id="MBA5607513.1"/>
    </source>
</evidence>
<feature type="domain" description="Response regulatory" evidence="8">
    <location>
        <begin position="2"/>
        <end position="117"/>
    </location>
</feature>